<dbReference type="Gene3D" id="3.40.50.300">
    <property type="entry name" value="P-loop containing nucleotide triphosphate hydrolases"/>
    <property type="match status" value="1"/>
</dbReference>
<comment type="caution">
    <text evidence="2">The sequence shown here is derived from an EMBL/GenBank/DDBJ whole genome shotgun (WGS) entry which is preliminary data.</text>
</comment>
<dbReference type="Proteomes" id="UP000050413">
    <property type="component" value="Unassembled WGS sequence"/>
</dbReference>
<proteinExistence type="predicted"/>
<dbReference type="STRING" id="1666912.Ga0058931_0931"/>
<dbReference type="EMBL" id="LJSG01000011">
    <property type="protein sequence ID" value="KPP92703.1"/>
    <property type="molecule type" value="Genomic_DNA"/>
</dbReference>
<dbReference type="InterPro" id="IPR027417">
    <property type="entry name" value="P-loop_NTPase"/>
</dbReference>
<dbReference type="RefSeq" id="WP_176699340.1">
    <property type="nucleotide sequence ID" value="NZ_FBYC01000004.1"/>
</dbReference>
<keyword evidence="2" id="KW-0808">Transferase</keyword>
<evidence type="ECO:0000313" key="1">
    <source>
        <dbReference type="EMBL" id="CUX80224.1"/>
    </source>
</evidence>
<evidence type="ECO:0000313" key="2">
    <source>
        <dbReference type="EMBL" id="KPP92703.1"/>
    </source>
</evidence>
<accession>A0A0P7YTI8</accession>
<dbReference type="Pfam" id="PF13469">
    <property type="entry name" value="Sulfotransfer_3"/>
    <property type="match status" value="1"/>
</dbReference>
<dbReference type="Proteomes" id="UP000182045">
    <property type="component" value="Unassembled WGS sequence"/>
</dbReference>
<evidence type="ECO:0000313" key="3">
    <source>
        <dbReference type="Proteomes" id="UP000050413"/>
    </source>
</evidence>
<keyword evidence="4" id="KW-1185">Reference proteome</keyword>
<organism evidence="2 3">
    <name type="scientific">Roseibaca calidilacus</name>
    <dbReference type="NCBI Taxonomy" id="1666912"/>
    <lineage>
        <taxon>Bacteria</taxon>
        <taxon>Pseudomonadati</taxon>
        <taxon>Pseudomonadota</taxon>
        <taxon>Alphaproteobacteria</taxon>
        <taxon>Rhodobacterales</taxon>
        <taxon>Paracoccaceae</taxon>
        <taxon>Roseinatronobacter</taxon>
    </lineage>
</organism>
<sequence>MMPPPAPQSTHPPEGYVFIVTYGRSGSTLLQHLLNTLDGVMVRGENNGTLWHMFQTWHALDSAGPIRELRARGAATDAMRPWFGAELIEPDAVGHEFARLFQRQVLNLPSDIRMGGFKEIRVHGDPDLFPDYLDFITRFFPGSRFVFNTRNHDAVARSAWWAICDPDFVRASLQEAETLFHAYAAAHSDRCVMLHYDTYINDRTALEPLFALIGRQPTAAQVENVFAQQLQHGRNPAFRT</sequence>
<name>A0A0P7YTI8_9RHOB</name>
<dbReference type="EMBL" id="FBYC01000004">
    <property type="protein sequence ID" value="CUX80224.1"/>
    <property type="molecule type" value="Genomic_DNA"/>
</dbReference>
<reference evidence="2 3" key="1">
    <citation type="submission" date="2015-09" db="EMBL/GenBank/DDBJ databases">
        <title>Identification and resolution of microdiversity through metagenomic sequencing of parallel consortia.</title>
        <authorList>
            <person name="Nelson W.C."/>
            <person name="Romine M.F."/>
            <person name="Lindemann S.R."/>
        </authorList>
    </citation>
    <scope>NUCLEOTIDE SEQUENCE [LARGE SCALE GENOMIC DNA]</scope>
    <source>
        <strain evidence="2">HL-91</strain>
    </source>
</reference>
<dbReference type="SUPFAM" id="SSF52540">
    <property type="entry name" value="P-loop containing nucleoside triphosphate hydrolases"/>
    <property type="match status" value="1"/>
</dbReference>
<protein>
    <submittedName>
        <fullName evidence="1 2">Sulfotransferase family</fullName>
    </submittedName>
</protein>
<evidence type="ECO:0000313" key="4">
    <source>
        <dbReference type="Proteomes" id="UP000182045"/>
    </source>
</evidence>
<gene>
    <name evidence="1" type="ORF">Ga0058931_0931</name>
    <name evidence="2" type="ORF">HLUCCA05_09925</name>
</gene>
<dbReference type="AlphaFoldDB" id="A0A0P7YTI8"/>
<reference evidence="1 4" key="2">
    <citation type="submission" date="2016-01" db="EMBL/GenBank/DDBJ databases">
        <authorList>
            <person name="Varghese N."/>
        </authorList>
    </citation>
    <scope>NUCLEOTIDE SEQUENCE [LARGE SCALE GENOMIC DNA]</scope>
    <source>
        <strain evidence="1 4">HL-91</strain>
    </source>
</reference>
<dbReference type="GO" id="GO:0016740">
    <property type="term" value="F:transferase activity"/>
    <property type="evidence" value="ECO:0007669"/>
    <property type="project" value="UniProtKB-KW"/>
</dbReference>